<feature type="region of interest" description="Disordered" evidence="1">
    <location>
        <begin position="27"/>
        <end position="63"/>
    </location>
</feature>
<feature type="chain" id="PRO_5015702711" description="Lipoprotein" evidence="2">
    <location>
        <begin position="21"/>
        <end position="343"/>
    </location>
</feature>
<evidence type="ECO:0000256" key="2">
    <source>
        <dbReference type="SAM" id="SignalP"/>
    </source>
</evidence>
<protein>
    <recommendedName>
        <fullName evidence="5">Lipoprotein</fullName>
    </recommendedName>
</protein>
<dbReference type="RefSeq" id="WP_146156447.1">
    <property type="nucleotide sequence ID" value="NZ_PVNK01000308.1"/>
</dbReference>
<gene>
    <name evidence="3" type="ORF">ENSA5_69310</name>
</gene>
<evidence type="ECO:0000313" key="4">
    <source>
        <dbReference type="Proteomes" id="UP000237968"/>
    </source>
</evidence>
<feature type="compositionally biased region" description="Basic and acidic residues" evidence="1">
    <location>
        <begin position="27"/>
        <end position="45"/>
    </location>
</feature>
<dbReference type="PROSITE" id="PS51257">
    <property type="entry name" value="PROKAR_LIPOPROTEIN"/>
    <property type="match status" value="1"/>
</dbReference>
<organism evidence="3 4">
    <name type="scientific">Enhygromyxa salina</name>
    <dbReference type="NCBI Taxonomy" id="215803"/>
    <lineage>
        <taxon>Bacteria</taxon>
        <taxon>Pseudomonadati</taxon>
        <taxon>Myxococcota</taxon>
        <taxon>Polyangia</taxon>
        <taxon>Nannocystales</taxon>
        <taxon>Nannocystaceae</taxon>
        <taxon>Enhygromyxa</taxon>
    </lineage>
</organism>
<name>A0A2S9XAW0_9BACT</name>
<proteinExistence type="predicted"/>
<comment type="caution">
    <text evidence="3">The sequence shown here is derived from an EMBL/GenBank/DDBJ whole genome shotgun (WGS) entry which is preliminary data.</text>
</comment>
<evidence type="ECO:0000313" key="3">
    <source>
        <dbReference type="EMBL" id="PRP89988.1"/>
    </source>
</evidence>
<keyword evidence="4" id="KW-1185">Reference proteome</keyword>
<keyword evidence="2" id="KW-0732">Signal</keyword>
<evidence type="ECO:0008006" key="5">
    <source>
        <dbReference type="Google" id="ProtNLM"/>
    </source>
</evidence>
<dbReference type="OrthoDB" id="5506993at2"/>
<dbReference type="Proteomes" id="UP000237968">
    <property type="component" value="Unassembled WGS sequence"/>
</dbReference>
<reference evidence="3 4" key="1">
    <citation type="submission" date="2018-03" db="EMBL/GenBank/DDBJ databases">
        <title>Draft Genome Sequences of the Obligatory Marine Myxobacteria Enhygromyxa salina SWB005.</title>
        <authorList>
            <person name="Poehlein A."/>
            <person name="Moghaddam J.A."/>
            <person name="Harms H."/>
            <person name="Alanjari M."/>
            <person name="Koenig G.M."/>
            <person name="Daniel R."/>
            <person name="Schaeberle T.F."/>
        </authorList>
    </citation>
    <scope>NUCLEOTIDE SEQUENCE [LARGE SCALE GENOMIC DNA]</scope>
    <source>
        <strain evidence="3 4">SWB005</strain>
    </source>
</reference>
<dbReference type="EMBL" id="PVNK01000308">
    <property type="protein sequence ID" value="PRP89988.1"/>
    <property type="molecule type" value="Genomic_DNA"/>
</dbReference>
<feature type="signal peptide" evidence="2">
    <location>
        <begin position="1"/>
        <end position="20"/>
    </location>
</feature>
<sequence>MSARRAAWVLCPLLLSLALAGCKDEETKTKPEAEAGADAKADAKTEAGASDPNAGEDPAQAPAAASGELDQLLAWLPPDPIAVAFDRVGQRLDPAIVAVVYGIPPMAADLLVERATLDEALDVVFDGDAEPENWLASDSLAFGVALSKTPYFVRPLTKPAAELAPLFEQGGFSKNTVDEIEVWLPSGSFPWRIALVGDGVAAFIPVDVPGAGLEPLTSARDQDGTAVETELSRTLTDDPMIELVLFSAGPLIHYDVKQTIAQVQFALRRVQGPGAQVGYEGQIRLEPSGDVDECTNELRERAHPEENQQVQKLVSSVEFVVEGGGVVGRLAITPEQVKHFIIR</sequence>
<evidence type="ECO:0000256" key="1">
    <source>
        <dbReference type="SAM" id="MobiDB-lite"/>
    </source>
</evidence>
<dbReference type="AlphaFoldDB" id="A0A2S9XAW0"/>
<accession>A0A2S9XAW0</accession>